<organism evidence="1 2">
    <name type="scientific">Marseilla massiliensis</name>
    <dbReference type="NCBI Taxonomy" id="1841864"/>
    <lineage>
        <taxon>Bacteria</taxon>
        <taxon>Pseudomonadati</taxon>
        <taxon>Bacteroidota</taxon>
        <taxon>Bacteroidia</taxon>
        <taxon>Bacteroidales</taxon>
        <taxon>Prevotellaceae</taxon>
        <taxon>Marseilla</taxon>
    </lineage>
</organism>
<gene>
    <name evidence="1" type="ORF">H6B30_04690</name>
</gene>
<name>A0A939B401_9BACT</name>
<evidence type="ECO:0000313" key="1">
    <source>
        <dbReference type="EMBL" id="MBM6661061.1"/>
    </source>
</evidence>
<dbReference type="EMBL" id="JACJJL010000005">
    <property type="protein sequence ID" value="MBM6661061.1"/>
    <property type="molecule type" value="Genomic_DNA"/>
</dbReference>
<keyword evidence="2" id="KW-1185">Reference proteome</keyword>
<evidence type="ECO:0000313" key="2">
    <source>
        <dbReference type="Proteomes" id="UP000764045"/>
    </source>
</evidence>
<sequence>MTLNEFAKTFKAECHTDLGALMWHPTMESIRAAGQRKVDIHFVMLMTRSMVTMRIGDRNHVVTPHCYVDTVGCLDSVEMVDASADADGYVLLTTERFVKYVFRNRSPFEPEYLEYQRSNHVTLIEARAAMMLADAFGSLERTIYDCDNIHRDALITCRSAALFMEISNHFARLVCPGLWQACVSSRKLHIFKSLMELLKSSARCHHSVEFYASKLCITPQYLAAWCSN</sequence>
<dbReference type="AlphaFoldDB" id="A0A939B401"/>
<proteinExistence type="predicted"/>
<dbReference type="Proteomes" id="UP000764045">
    <property type="component" value="Unassembled WGS sequence"/>
</dbReference>
<accession>A0A939B401</accession>
<comment type="caution">
    <text evidence="1">The sequence shown here is derived from an EMBL/GenBank/DDBJ whole genome shotgun (WGS) entry which is preliminary data.</text>
</comment>
<reference evidence="1 2" key="1">
    <citation type="journal article" date="2021" name="Sci. Rep.">
        <title>The distribution of antibiotic resistance genes in chicken gut microbiota commensals.</title>
        <authorList>
            <person name="Juricova H."/>
            <person name="Matiasovicova J."/>
            <person name="Kubasova T."/>
            <person name="Cejkova D."/>
            <person name="Rychlik I."/>
        </authorList>
    </citation>
    <scope>NUCLEOTIDE SEQUENCE [LARGE SCALE GENOMIC DNA]</scope>
    <source>
        <strain evidence="1 2">An819</strain>
    </source>
</reference>
<dbReference type="RefSeq" id="WP_205108406.1">
    <property type="nucleotide sequence ID" value="NZ_JACJJL010000005.1"/>
</dbReference>
<protein>
    <submittedName>
        <fullName evidence="1">Uncharacterized protein</fullName>
    </submittedName>
</protein>